<comment type="subcellular location">
    <subcellularLocation>
        <location evidence="1">Membrane</location>
        <topology evidence="1">Multi-pass membrane protein</topology>
    </subcellularLocation>
</comment>
<keyword evidence="4 10" id="KW-0812">Transmembrane</keyword>
<comment type="similarity">
    <text evidence="2">Belongs to the complex I subunit 4L family.</text>
</comment>
<feature type="transmembrane region" description="Helical" evidence="10">
    <location>
        <begin position="56"/>
        <end position="80"/>
    </location>
</feature>
<sequence>MTSPLFLFSISGFICLFVLSLQRKHLLMSLLTLEAFILSMAILIPLSIMFQNQVNGMFAIVLLTMGACEASLGLSLLVLMTRSYGNDLLKSITKNLC</sequence>
<feature type="transmembrane region" description="Helical" evidence="10">
    <location>
        <begin position="6"/>
        <end position="23"/>
    </location>
</feature>
<keyword evidence="6 10" id="KW-1133">Transmembrane helix</keyword>
<dbReference type="Pfam" id="PF00420">
    <property type="entry name" value="Oxidored_q2"/>
    <property type="match status" value="1"/>
</dbReference>
<evidence type="ECO:0000313" key="11">
    <source>
        <dbReference type="EMBL" id="ABR12805.1"/>
    </source>
</evidence>
<evidence type="ECO:0000256" key="6">
    <source>
        <dbReference type="ARBA" id="ARBA00022989"/>
    </source>
</evidence>
<geneLocation type="mitochondrion" evidence="11"/>
<organism evidence="11">
    <name type="scientific">Urechis unicinctus</name>
    <name type="common">Fat innkeeper worm</name>
    <name type="synonym">Chinese penis fish</name>
    <dbReference type="NCBI Taxonomy" id="6432"/>
    <lineage>
        <taxon>Eukaryota</taxon>
        <taxon>Metazoa</taxon>
        <taxon>Spiralia</taxon>
        <taxon>Lophotrochozoa</taxon>
        <taxon>Annelida</taxon>
        <taxon>Polychaeta</taxon>
        <taxon>Echiura</taxon>
        <taxon>Xenopneusta</taxon>
        <taxon>Urechidae</taxon>
        <taxon>Urechis</taxon>
    </lineage>
</organism>
<evidence type="ECO:0000256" key="3">
    <source>
        <dbReference type="ARBA" id="ARBA00016612"/>
    </source>
</evidence>
<dbReference type="GO" id="GO:0016020">
    <property type="term" value="C:membrane"/>
    <property type="evidence" value="ECO:0007669"/>
    <property type="project" value="UniProtKB-SubCell"/>
</dbReference>
<evidence type="ECO:0000256" key="10">
    <source>
        <dbReference type="SAM" id="Phobius"/>
    </source>
</evidence>
<evidence type="ECO:0000256" key="4">
    <source>
        <dbReference type="ARBA" id="ARBA00022692"/>
    </source>
</evidence>
<dbReference type="RefSeq" id="YP_002929389.1">
    <property type="nucleotide sequence ID" value="NC_012768.1"/>
</dbReference>
<evidence type="ECO:0000256" key="5">
    <source>
        <dbReference type="ARBA" id="ARBA00022967"/>
    </source>
</evidence>
<proteinExistence type="inferred from homology"/>
<keyword evidence="5" id="KW-1278">Translocase</keyword>
<protein>
    <recommendedName>
        <fullName evidence="3">NADH-ubiquinone oxidoreductase chain 4L</fullName>
    </recommendedName>
    <alternativeName>
        <fullName evidence="9">NADH dehydrogenase subunit 4L</fullName>
    </alternativeName>
</protein>
<dbReference type="Gene3D" id="1.10.287.3510">
    <property type="match status" value="1"/>
</dbReference>
<dbReference type="EMBL" id="EF656365">
    <property type="protein sequence ID" value="ABR12805.1"/>
    <property type="molecule type" value="Genomic_DNA"/>
</dbReference>
<feature type="transmembrane region" description="Helical" evidence="10">
    <location>
        <begin position="30"/>
        <end position="50"/>
    </location>
</feature>
<keyword evidence="8 10" id="KW-0472">Membrane</keyword>
<evidence type="ECO:0000256" key="8">
    <source>
        <dbReference type="ARBA" id="ARBA00023136"/>
    </source>
</evidence>
<evidence type="ECO:0000256" key="1">
    <source>
        <dbReference type="ARBA" id="ARBA00004141"/>
    </source>
</evidence>
<accession>C5G6E8</accession>
<dbReference type="CTD" id="4539"/>
<reference evidence="11" key="1">
    <citation type="journal article" date="2009" name="Mol. Phylogenet. Evol.">
        <title>Phylogenetic analyses of complete mitochondrial genome of Urechis unicinctus (Echiura) support that echiurans are derived annelids.</title>
        <authorList>
            <person name="Wu Z."/>
            <person name="Shen X."/>
            <person name="Sun M."/>
            <person name="Ren J."/>
            <person name="Wang Y."/>
            <person name="Huang Y."/>
            <person name="Liu B."/>
        </authorList>
    </citation>
    <scope>NUCLEOTIDE SEQUENCE</scope>
</reference>
<keyword evidence="11" id="KW-0496">Mitochondrion</keyword>
<keyword evidence="7" id="KW-0520">NAD</keyword>
<dbReference type="GeneID" id="7944394"/>
<name>C5G6E8_UREUN</name>
<evidence type="ECO:0000256" key="9">
    <source>
        <dbReference type="ARBA" id="ARBA00031586"/>
    </source>
</evidence>
<evidence type="ECO:0000256" key="7">
    <source>
        <dbReference type="ARBA" id="ARBA00023027"/>
    </source>
</evidence>
<dbReference type="InterPro" id="IPR039428">
    <property type="entry name" value="NUOK/Mnh_C1-like"/>
</dbReference>
<dbReference type="AlphaFoldDB" id="C5G6E8"/>
<gene>
    <name evidence="11" type="primary">ND4L</name>
</gene>
<evidence type="ECO:0000256" key="2">
    <source>
        <dbReference type="ARBA" id="ARBA00010519"/>
    </source>
</evidence>